<dbReference type="Proteomes" id="UP000536835">
    <property type="component" value="Unassembled WGS sequence"/>
</dbReference>
<sequence length="457" mass="48074">MLQKLSKGLIAGAAILAATAGTASAQNNNISLQDVLNAARAEQRAARAADQQREAEFLAERNRQAARLAEVRRQVDAADAESDRLAAEYEQNDATIGELTSELQAAQGDFGELFGAARSAAGDFAAQLQDSVISAQFPGRVEPLQEIAQSDKLPSDTQLRYITDVMFEQIVAQSNTSTFDATVVNARGENNTGTITRIGPFVAFDSSGNYYTMQALQDGRARLKQLARNPGTADAVANARGVAGFSGDGLRAGTIDPSLGQILGLVIETPTLEERFHSGGIFGYFITGILVLGVLIGVYKLVTLSSQKSGVKSQMRRKSPSRGNALGRIMMAYDSNTNADTETLALKLDDAVLKELPKLDSGLNLLKVLAAIAPLVGLLGTVVGMIQTFQQITLFGTGDPQIMAGGISLALITTAMGLIAAIPLLLLHALASGTARSIGSILEEQAAGMIAAHAETR</sequence>
<dbReference type="PANTHER" id="PTHR30625">
    <property type="entry name" value="PROTEIN TOLQ"/>
    <property type="match status" value="1"/>
</dbReference>
<comment type="similarity">
    <text evidence="6">Belongs to the exbB/tolQ family.</text>
</comment>
<dbReference type="GO" id="GO:0017038">
    <property type="term" value="P:protein import"/>
    <property type="evidence" value="ECO:0007669"/>
    <property type="project" value="TreeGrafter"/>
</dbReference>
<feature type="transmembrane region" description="Helical" evidence="8">
    <location>
        <begin position="368"/>
        <end position="390"/>
    </location>
</feature>
<dbReference type="InterPro" id="IPR017270">
    <property type="entry name" value="MotA/TolQ/ExbB-rel"/>
</dbReference>
<dbReference type="RefSeq" id="WP_173196515.1">
    <property type="nucleotide sequence ID" value="NZ_JABFCX010000002.1"/>
</dbReference>
<keyword evidence="3 8" id="KW-0812">Transmembrane</keyword>
<gene>
    <name evidence="11" type="ORF">HK107_02580</name>
</gene>
<evidence type="ECO:0000256" key="6">
    <source>
        <dbReference type="RuleBase" id="RU004057"/>
    </source>
</evidence>
<feature type="transmembrane region" description="Helical" evidence="8">
    <location>
        <begin position="281"/>
        <end position="302"/>
    </location>
</feature>
<name>A0A7Y3RJK7_9PROT</name>
<dbReference type="InterPro" id="IPR050790">
    <property type="entry name" value="ExbB/TolQ_transport"/>
</dbReference>
<comment type="caution">
    <text evidence="11">The sequence shown here is derived from an EMBL/GenBank/DDBJ whole genome shotgun (WGS) entry which is preliminary data.</text>
</comment>
<dbReference type="GO" id="GO:0005886">
    <property type="term" value="C:plasma membrane"/>
    <property type="evidence" value="ECO:0007669"/>
    <property type="project" value="UniProtKB-SubCell"/>
</dbReference>
<organism evidence="11 12">
    <name type="scientific">Parvularcula mediterranea</name>
    <dbReference type="NCBI Taxonomy" id="2732508"/>
    <lineage>
        <taxon>Bacteria</taxon>
        <taxon>Pseudomonadati</taxon>
        <taxon>Pseudomonadota</taxon>
        <taxon>Alphaproteobacteria</taxon>
        <taxon>Parvularculales</taxon>
        <taxon>Parvularculaceae</taxon>
        <taxon>Parvularcula</taxon>
    </lineage>
</organism>
<evidence type="ECO:0000259" key="10">
    <source>
        <dbReference type="Pfam" id="PF01618"/>
    </source>
</evidence>
<evidence type="ECO:0000256" key="2">
    <source>
        <dbReference type="ARBA" id="ARBA00022475"/>
    </source>
</evidence>
<evidence type="ECO:0000256" key="8">
    <source>
        <dbReference type="SAM" id="Phobius"/>
    </source>
</evidence>
<proteinExistence type="inferred from homology"/>
<dbReference type="Pfam" id="PF01618">
    <property type="entry name" value="MotA_ExbB"/>
    <property type="match status" value="1"/>
</dbReference>
<keyword evidence="6" id="KW-0653">Protein transport</keyword>
<comment type="subcellular location">
    <subcellularLocation>
        <location evidence="1">Cell membrane</location>
        <topology evidence="1">Multi-pass membrane protein</topology>
    </subcellularLocation>
    <subcellularLocation>
        <location evidence="6">Membrane</location>
        <topology evidence="6">Multi-pass membrane protein</topology>
    </subcellularLocation>
</comment>
<evidence type="ECO:0000256" key="9">
    <source>
        <dbReference type="SAM" id="SignalP"/>
    </source>
</evidence>
<evidence type="ECO:0000256" key="3">
    <source>
        <dbReference type="ARBA" id="ARBA00022692"/>
    </source>
</evidence>
<keyword evidence="2" id="KW-1003">Cell membrane</keyword>
<keyword evidence="12" id="KW-1185">Reference proteome</keyword>
<feature type="domain" description="MotA/TolQ/ExbB proton channel" evidence="10">
    <location>
        <begin position="336"/>
        <end position="438"/>
    </location>
</feature>
<feature type="transmembrane region" description="Helical" evidence="8">
    <location>
        <begin position="402"/>
        <end position="427"/>
    </location>
</feature>
<feature type="coiled-coil region" evidence="7">
    <location>
        <begin position="48"/>
        <end position="88"/>
    </location>
</feature>
<evidence type="ECO:0000256" key="4">
    <source>
        <dbReference type="ARBA" id="ARBA00022989"/>
    </source>
</evidence>
<feature type="signal peptide" evidence="9">
    <location>
        <begin position="1"/>
        <end position="25"/>
    </location>
</feature>
<dbReference type="PIRSF" id="PIRSF037714">
    <property type="entry name" value="TolR"/>
    <property type="match status" value="1"/>
</dbReference>
<dbReference type="AlphaFoldDB" id="A0A7Y3RJK7"/>
<keyword evidence="4 8" id="KW-1133">Transmembrane helix</keyword>
<feature type="chain" id="PRO_5031251489" evidence="9">
    <location>
        <begin position="26"/>
        <end position="457"/>
    </location>
</feature>
<keyword evidence="5 8" id="KW-0472">Membrane</keyword>
<dbReference type="EMBL" id="JABFCX010000002">
    <property type="protein sequence ID" value="NNU15211.1"/>
    <property type="molecule type" value="Genomic_DNA"/>
</dbReference>
<keyword evidence="7" id="KW-0175">Coiled coil</keyword>
<protein>
    <submittedName>
        <fullName evidence="11">MotA/TolQ/ExbB proton channel family protein</fullName>
    </submittedName>
</protein>
<evidence type="ECO:0000256" key="7">
    <source>
        <dbReference type="SAM" id="Coils"/>
    </source>
</evidence>
<reference evidence="11 12" key="1">
    <citation type="submission" date="2020-05" db="EMBL/GenBank/DDBJ databases">
        <title>Parvularcula mediterraneae sp. nov., isolated from polypropylene straw from shallow seawater of the seashore of Laganas in Zakynthos island, Greece.</title>
        <authorList>
            <person name="Szabo I."/>
            <person name="Al-Omari J."/>
            <person name="Rado J."/>
            <person name="Szerdahelyi G.S."/>
        </authorList>
    </citation>
    <scope>NUCLEOTIDE SEQUENCE [LARGE SCALE GENOMIC DNA]</scope>
    <source>
        <strain evidence="11 12">ZS-1/3</strain>
    </source>
</reference>
<evidence type="ECO:0000313" key="12">
    <source>
        <dbReference type="Proteomes" id="UP000536835"/>
    </source>
</evidence>
<accession>A0A7Y3RJK7</accession>
<evidence type="ECO:0000256" key="1">
    <source>
        <dbReference type="ARBA" id="ARBA00004651"/>
    </source>
</evidence>
<dbReference type="PANTHER" id="PTHR30625:SF11">
    <property type="entry name" value="MOTA_TOLQ_EXBB PROTON CHANNEL DOMAIN-CONTAINING PROTEIN"/>
    <property type="match status" value="1"/>
</dbReference>
<keyword evidence="6" id="KW-0813">Transport</keyword>
<dbReference type="InterPro" id="IPR002898">
    <property type="entry name" value="MotA_ExbB_proton_chnl"/>
</dbReference>
<evidence type="ECO:0000256" key="5">
    <source>
        <dbReference type="ARBA" id="ARBA00023136"/>
    </source>
</evidence>
<evidence type="ECO:0000313" key="11">
    <source>
        <dbReference type="EMBL" id="NNU15211.1"/>
    </source>
</evidence>
<keyword evidence="9" id="KW-0732">Signal</keyword>